<feature type="compositionally biased region" description="Low complexity" evidence="1">
    <location>
        <begin position="301"/>
        <end position="317"/>
    </location>
</feature>
<dbReference type="EMBL" id="JALLBG020000178">
    <property type="protein sequence ID" value="KAL3760616.1"/>
    <property type="molecule type" value="Genomic_DNA"/>
</dbReference>
<accession>A0ABD3MCU7</accession>
<feature type="compositionally biased region" description="Polar residues" evidence="1">
    <location>
        <begin position="321"/>
        <end position="332"/>
    </location>
</feature>
<feature type="compositionally biased region" description="Polar residues" evidence="1">
    <location>
        <begin position="108"/>
        <end position="141"/>
    </location>
</feature>
<evidence type="ECO:0000313" key="3">
    <source>
        <dbReference type="Proteomes" id="UP001530293"/>
    </source>
</evidence>
<evidence type="ECO:0000256" key="1">
    <source>
        <dbReference type="SAM" id="MobiDB-lite"/>
    </source>
</evidence>
<comment type="caution">
    <text evidence="2">The sequence shown here is derived from an EMBL/GenBank/DDBJ whole genome shotgun (WGS) entry which is preliminary data.</text>
</comment>
<feature type="region of interest" description="Disordered" evidence="1">
    <location>
        <begin position="300"/>
        <end position="453"/>
    </location>
</feature>
<evidence type="ECO:0000313" key="2">
    <source>
        <dbReference type="EMBL" id="KAL3760616.1"/>
    </source>
</evidence>
<name>A0ABD3MCU7_9STRA</name>
<feature type="compositionally biased region" description="Basic and acidic residues" evidence="1">
    <location>
        <begin position="1145"/>
        <end position="1154"/>
    </location>
</feature>
<feature type="compositionally biased region" description="Polar residues" evidence="1">
    <location>
        <begin position="1100"/>
        <end position="1114"/>
    </location>
</feature>
<sequence>MYRARSTLPHSSSYGEITEERIKDKSLMNLKRSHSAMSSNNNNEEVDEPVQFRDDQGEVVIERRGSGREGSSGTTAANEEEHRFSTLHQQHYQQAAPPSSVHRHSHPRMQQQYQPSTMMQHEQLFQYQQPSSHSQWYSSADPNPLEHHHLVAQSSLMRNPQTPQYPPPHASSESSSFSAMKSSSTEFMRQQQQQQQQQHHLMQYMGTPATRMEGVGRFGIVGQTPPTGGSYGSFASGPTPQQQQQIGADAYTTYPPPHGSVIHRPVVPGSEAGGMRVGGLHGNTRLLPTPVVRRAVGEYRQPIQQQQQQQPQDRMQPAPSPGTQYYTSQMQSEAKRASNQRKQHQQSQQRMQQKKLDPVMEGVEEDEDPSMLRYESRPGLDASPMVETSKDPHHHVGGGDDSGMQEDERAASEEATRAPSRPGGAGSSGHDTRSDKSSSVATSGGHTHRAPLPILPLRQQQAAGILNEFPFFFDGYAAWICQHCQHIPPYYRGANYVWQASQPPPNSFVDSHLRVCHGLNPPQPAYAGGGMLMSHEVADSSFQYPVQQPQAPYPYAQTLIEQPLSHHQSLSQQAYDASVPPSQHEGDAPDPPGVRSPIPTTKPQSIKRGREEKMSSGVMPPQGSHWDFPPGGSGSRPPSIHDSQPPPYPYHPSHMMQMPPPAVGAGSSYPPYMQGPAVHQHGAVTEESPPRVIKKRKTTSCKTSPKGRQSDDDTYKSSITFLTKLASDKAKSFVTADSDVGQYLIDSQDANLLTDYFFHIMQQLVICRFSEKDRKTRGGKRENVDIGYGGLQCIHCINTQTSRKFFWSTVDRLANSFAEIPSHILKCKHCPDAVRDALLVLKGRHHDQIQTLPRGSQKVFFRRVWRRLHDNAGMQAATPFRDTGLAPLKEKSTVDPPMSALVAFAETALMSPDVAVSASNRLLASAAKSLEIQNIKSGAPEEKCERVLLAIPDDKNWLSDSDCFVRNNIEVFTANQSDVEKAAADKKYPIKLGQVGIRCIHCATASGGANCGAVSYPYSISGIYESVREFQRLHLVACQHIPLDVKVRSEKIMGGSSSLSSVLRRYYVQAARALGLFDTQDDGIRAGGKIIPLPTSGFFQTPYSSDTRPTTTASDAPGTVLGEDRKGRADDEKRPSAVDAPGAEVQRDSPDKHHVPGVGDAPGERATYTEDAPGIGAEESTVIEQV</sequence>
<reference evidence="2 3" key="1">
    <citation type="submission" date="2024-10" db="EMBL/GenBank/DDBJ databases">
        <title>Updated reference genomes for cyclostephanoid diatoms.</title>
        <authorList>
            <person name="Roberts W.R."/>
            <person name="Alverson A.J."/>
        </authorList>
    </citation>
    <scope>NUCLEOTIDE SEQUENCE [LARGE SCALE GENOMIC DNA]</scope>
    <source>
        <strain evidence="2 3">AJA232-27</strain>
    </source>
</reference>
<feature type="region of interest" description="Disordered" evidence="1">
    <location>
        <begin position="158"/>
        <end position="181"/>
    </location>
</feature>
<feature type="compositionally biased region" description="Basic and acidic residues" evidence="1">
    <location>
        <begin position="1122"/>
        <end position="1136"/>
    </location>
</feature>
<feature type="compositionally biased region" description="Polar residues" evidence="1">
    <location>
        <begin position="86"/>
        <end position="97"/>
    </location>
</feature>
<feature type="compositionally biased region" description="Low complexity" evidence="1">
    <location>
        <begin position="171"/>
        <end position="181"/>
    </location>
</feature>
<gene>
    <name evidence="2" type="ORF">ACHAWU_002438</name>
</gene>
<organism evidence="2 3">
    <name type="scientific">Discostella pseudostelligera</name>
    <dbReference type="NCBI Taxonomy" id="259834"/>
    <lineage>
        <taxon>Eukaryota</taxon>
        <taxon>Sar</taxon>
        <taxon>Stramenopiles</taxon>
        <taxon>Ochrophyta</taxon>
        <taxon>Bacillariophyta</taxon>
        <taxon>Coscinodiscophyceae</taxon>
        <taxon>Thalassiosirophycidae</taxon>
        <taxon>Stephanodiscales</taxon>
        <taxon>Stephanodiscaceae</taxon>
        <taxon>Discostella</taxon>
    </lineage>
</organism>
<feature type="region of interest" description="Disordered" evidence="1">
    <location>
        <begin position="565"/>
        <end position="714"/>
    </location>
</feature>
<feature type="compositionally biased region" description="Basic and acidic residues" evidence="1">
    <location>
        <begin position="406"/>
        <end position="416"/>
    </location>
</feature>
<feature type="region of interest" description="Disordered" evidence="1">
    <location>
        <begin position="1100"/>
        <end position="1186"/>
    </location>
</feature>
<proteinExistence type="predicted"/>
<feature type="region of interest" description="Disordered" evidence="1">
    <location>
        <begin position="1"/>
        <end position="20"/>
    </location>
</feature>
<feature type="region of interest" description="Disordered" evidence="1">
    <location>
        <begin position="30"/>
        <end position="145"/>
    </location>
</feature>
<keyword evidence="3" id="KW-1185">Reference proteome</keyword>
<dbReference type="Proteomes" id="UP001530293">
    <property type="component" value="Unassembled WGS sequence"/>
</dbReference>
<dbReference type="AlphaFoldDB" id="A0ABD3MCU7"/>
<protein>
    <submittedName>
        <fullName evidence="2">Uncharacterized protein</fullName>
    </submittedName>
</protein>
<feature type="compositionally biased region" description="Basic and acidic residues" evidence="1">
    <location>
        <begin position="50"/>
        <end position="67"/>
    </location>
</feature>